<proteinExistence type="predicted"/>
<comment type="caution">
    <text evidence="1">The sequence shown here is derived from an EMBL/GenBank/DDBJ whole genome shotgun (WGS) entry which is preliminary data.</text>
</comment>
<protein>
    <submittedName>
        <fullName evidence="1">Uncharacterized protein</fullName>
    </submittedName>
</protein>
<evidence type="ECO:0000313" key="2">
    <source>
        <dbReference type="Proteomes" id="UP000824001"/>
    </source>
</evidence>
<reference evidence="1" key="1">
    <citation type="submission" date="2020-10" db="EMBL/GenBank/DDBJ databases">
        <authorList>
            <person name="Gilroy R."/>
        </authorList>
    </citation>
    <scope>NUCLEOTIDE SEQUENCE</scope>
    <source>
        <strain evidence="1">ChiHjej10B9-9673</strain>
    </source>
</reference>
<dbReference type="EMBL" id="DVJK01000040">
    <property type="protein sequence ID" value="HIS66198.1"/>
    <property type="molecule type" value="Genomic_DNA"/>
</dbReference>
<dbReference type="Proteomes" id="UP000824001">
    <property type="component" value="Unassembled WGS sequence"/>
</dbReference>
<dbReference type="AlphaFoldDB" id="A0A9D1FC63"/>
<name>A0A9D1FC63_9FIRM</name>
<evidence type="ECO:0000313" key="1">
    <source>
        <dbReference type="EMBL" id="HIS66198.1"/>
    </source>
</evidence>
<accession>A0A9D1FC63</accession>
<reference evidence="1" key="2">
    <citation type="journal article" date="2021" name="PeerJ">
        <title>Extensive microbial diversity within the chicken gut microbiome revealed by metagenomics and culture.</title>
        <authorList>
            <person name="Gilroy R."/>
            <person name="Ravi A."/>
            <person name="Getino M."/>
            <person name="Pursley I."/>
            <person name="Horton D.L."/>
            <person name="Alikhan N.F."/>
            <person name="Baker D."/>
            <person name="Gharbi K."/>
            <person name="Hall N."/>
            <person name="Watson M."/>
            <person name="Adriaenssens E.M."/>
            <person name="Foster-Nyarko E."/>
            <person name="Jarju S."/>
            <person name="Secka A."/>
            <person name="Antonio M."/>
            <person name="Oren A."/>
            <person name="Chaudhuri R.R."/>
            <person name="La Ragione R."/>
            <person name="Hildebrand F."/>
            <person name="Pallen M.J."/>
        </authorList>
    </citation>
    <scope>NUCLEOTIDE SEQUENCE</scope>
    <source>
        <strain evidence="1">ChiHjej10B9-9673</strain>
    </source>
</reference>
<organism evidence="1 2">
    <name type="scientific">Candidatus Scatomorpha merdipullorum</name>
    <dbReference type="NCBI Taxonomy" id="2840927"/>
    <lineage>
        <taxon>Bacteria</taxon>
        <taxon>Bacillati</taxon>
        <taxon>Bacillota</taxon>
        <taxon>Clostridia</taxon>
        <taxon>Eubacteriales</taxon>
        <taxon>Candidatus Scatomorpha</taxon>
    </lineage>
</organism>
<gene>
    <name evidence="1" type="ORF">IAC18_01415</name>
</gene>
<sequence>MPAASISGFKNWHNGSPLNGSAWSSRNTVACGATGYVGALRFTLEQSAESITVNVTAYRRLASGTMYADIRTSELSNPTPASLERDAVFSAPAAGAGAIISFAGSYPAGTYYVYISSDSAYADFYASNTYPMSVSYTAGGGCTHMCELFCESCEGGCESGCQAVCQGCEGAACQSCEGCESYCQGVCQSCEGAACQSCETACEGLCESSCEDACQSACQLACQGACEAASQSADHFEWSFCAVSASANTTDTVVRGLWSGFVAGQEVLCAACNGYLWQLARSEDGAWSKTACGAIDTGEDVHMFGFQDRLYLLNGSEYKVWDGTALTDVGGYRPLVAVSVPPAGGGTALEQINKMTGARRVRVSPDGTATVFHLPEQNLASVDYVQYVASGTDITSYDVSLTEGTVTITPAPAEGTNSIEIGYSVAADTAEEILAMRCAELYNGAQDTRVFVYGDGTNRCFYSGIDFDGLPRADYFPELNVAHIGDANTPVTAMIRHYDRLLAFKLDSAWSIGYAQLTLADGSVTAGFYVAPINRSVGCCAPGQAVLVENRPRTLDARSVVEWRTTASGSLSGDERNAERVSQRVDETIRSFDLETAKAFYDKYAHEYYVIGADGTALVNGIDADAWYVYTNFAARCLINYKDELYFGTADGYLRHFSTEYFSDEGEAIDAYWESGSMPFGADFRRKYSAMLWVGIRPDDNGYLEVTAKTDRKTDFAECSFSTADAAQVPEMNRIKLKAKKFTYYNLILSNNTADTTATVVSVDIRVRGTGYVR</sequence>